<feature type="transmembrane region" description="Helical" evidence="5">
    <location>
        <begin position="136"/>
        <end position="156"/>
    </location>
</feature>
<comment type="subcellular location">
    <subcellularLocation>
        <location evidence="1">Membrane</location>
        <topology evidence="1">Multi-pass membrane protein</topology>
    </subcellularLocation>
</comment>
<feature type="transmembrane region" description="Helical" evidence="5">
    <location>
        <begin position="217"/>
        <end position="238"/>
    </location>
</feature>
<keyword evidence="3 5" id="KW-1133">Transmembrane helix</keyword>
<proteinExistence type="predicted"/>
<keyword evidence="4 5" id="KW-0472">Membrane</keyword>
<feature type="domain" description="Major facilitator superfamily (MFS) profile" evidence="7">
    <location>
        <begin position="12"/>
        <end position="396"/>
    </location>
</feature>
<dbReference type="PANTHER" id="PTHR23503">
    <property type="entry name" value="SOLUTE CARRIER FAMILY 2"/>
    <property type="match status" value="1"/>
</dbReference>
<evidence type="ECO:0000259" key="7">
    <source>
        <dbReference type="PROSITE" id="PS50850"/>
    </source>
</evidence>
<sequence length="413" mass="46190">MKRLILIFIQSFLLANMYACMLSNTPQEIINLYSQVCFNKFVPTEVINTLIVAGPVIGSVFGALIVPKLTKYLGMKNTIINCCIICFIINIITLIPVHWGYLFAMRIIIGIFSYSTTSVAPGWLDQFANSSKKHRSILNATFEIFVSIGVLINNALLHFTQKLPRRWWFLLGYAIFISGSCILTTILIKEKTKFHYNRSNESQVLIQHRKNYKLSDGAASVSIVNAILIGISVEVTGITRTLSMFFGNYGLTVITSLERLVLSGLGSFLNIKFIRKPLLITGLFICAAGNAVMCISYELKEKSGIKIAQIIAIILLLIGFEMGPAPQQYILAAEAFPSKYHVALSSLMFSSAAITQIFVYGLYRLLPKQSQILDMVFACITMWLGILLVGHLPETFQVSQREIEKEVMGEYFV</sequence>
<name>A0AA86TS18_9EUKA</name>
<evidence type="ECO:0000256" key="3">
    <source>
        <dbReference type="ARBA" id="ARBA00022989"/>
    </source>
</evidence>
<evidence type="ECO:0000256" key="6">
    <source>
        <dbReference type="SAM" id="SignalP"/>
    </source>
</evidence>
<dbReference type="PROSITE" id="PS50850">
    <property type="entry name" value="MFS"/>
    <property type="match status" value="1"/>
</dbReference>
<evidence type="ECO:0000256" key="4">
    <source>
        <dbReference type="ARBA" id="ARBA00023136"/>
    </source>
</evidence>
<dbReference type="GO" id="GO:0016020">
    <property type="term" value="C:membrane"/>
    <property type="evidence" value="ECO:0007669"/>
    <property type="project" value="UniProtKB-SubCell"/>
</dbReference>
<dbReference type="InterPro" id="IPR036259">
    <property type="entry name" value="MFS_trans_sf"/>
</dbReference>
<keyword evidence="2 5" id="KW-0812">Transmembrane</keyword>
<feature type="chain" id="PRO_5041673273" evidence="6">
    <location>
        <begin position="20"/>
        <end position="413"/>
    </location>
</feature>
<dbReference type="PANTHER" id="PTHR23503:SF123">
    <property type="entry name" value="MAJOR FACILITATOR SUPERFAMILY (MFS) PROFILE DOMAIN-CONTAINING PROTEIN"/>
    <property type="match status" value="1"/>
</dbReference>
<dbReference type="SUPFAM" id="SSF103473">
    <property type="entry name" value="MFS general substrate transporter"/>
    <property type="match status" value="1"/>
</dbReference>
<dbReference type="AlphaFoldDB" id="A0AA86TS18"/>
<dbReference type="Gene3D" id="1.20.1250.20">
    <property type="entry name" value="MFS general substrate transporter like domains"/>
    <property type="match status" value="2"/>
</dbReference>
<evidence type="ECO:0000256" key="5">
    <source>
        <dbReference type="SAM" id="Phobius"/>
    </source>
</evidence>
<feature type="transmembrane region" description="Helical" evidence="5">
    <location>
        <begin position="304"/>
        <end position="320"/>
    </location>
</feature>
<feature type="transmembrane region" description="Helical" evidence="5">
    <location>
        <begin position="375"/>
        <end position="392"/>
    </location>
</feature>
<evidence type="ECO:0000256" key="1">
    <source>
        <dbReference type="ARBA" id="ARBA00004141"/>
    </source>
</evidence>
<protein>
    <submittedName>
        <fullName evidence="8">Hexose transporter</fullName>
    </submittedName>
    <submittedName>
        <fullName evidence="9">Hexose_transporter</fullName>
    </submittedName>
</protein>
<accession>A0AA86TS18</accession>
<dbReference type="GO" id="GO:0015149">
    <property type="term" value="F:hexose transmembrane transporter activity"/>
    <property type="evidence" value="ECO:0007669"/>
    <property type="project" value="TreeGrafter"/>
</dbReference>
<feature type="transmembrane region" description="Helical" evidence="5">
    <location>
        <begin position="278"/>
        <end position="297"/>
    </location>
</feature>
<evidence type="ECO:0000313" key="9">
    <source>
        <dbReference type="EMBL" id="CAL6106854.1"/>
    </source>
</evidence>
<dbReference type="Proteomes" id="UP001642409">
    <property type="component" value="Unassembled WGS sequence"/>
</dbReference>
<feature type="transmembrane region" description="Helical" evidence="5">
    <location>
        <begin position="46"/>
        <end position="66"/>
    </location>
</feature>
<evidence type="ECO:0000313" key="10">
    <source>
        <dbReference type="Proteomes" id="UP001642409"/>
    </source>
</evidence>
<evidence type="ECO:0000256" key="2">
    <source>
        <dbReference type="ARBA" id="ARBA00022692"/>
    </source>
</evidence>
<feature type="transmembrane region" description="Helical" evidence="5">
    <location>
        <begin position="340"/>
        <end position="363"/>
    </location>
</feature>
<feature type="transmembrane region" description="Helical" evidence="5">
    <location>
        <begin position="103"/>
        <end position="124"/>
    </location>
</feature>
<organism evidence="8">
    <name type="scientific">Hexamita inflata</name>
    <dbReference type="NCBI Taxonomy" id="28002"/>
    <lineage>
        <taxon>Eukaryota</taxon>
        <taxon>Metamonada</taxon>
        <taxon>Diplomonadida</taxon>
        <taxon>Hexamitidae</taxon>
        <taxon>Hexamitinae</taxon>
        <taxon>Hexamita</taxon>
    </lineage>
</organism>
<dbReference type="EMBL" id="CATOUU010000316">
    <property type="protein sequence ID" value="CAI9924567.1"/>
    <property type="molecule type" value="Genomic_DNA"/>
</dbReference>
<dbReference type="InterPro" id="IPR045263">
    <property type="entry name" value="GLUT"/>
</dbReference>
<keyword evidence="6" id="KW-0732">Signal</keyword>
<dbReference type="Pfam" id="PF00083">
    <property type="entry name" value="Sugar_tr"/>
    <property type="match status" value="2"/>
</dbReference>
<evidence type="ECO:0000313" key="8">
    <source>
        <dbReference type="EMBL" id="CAI9924567.1"/>
    </source>
</evidence>
<dbReference type="InterPro" id="IPR005828">
    <property type="entry name" value="MFS_sugar_transport-like"/>
</dbReference>
<feature type="transmembrane region" description="Helical" evidence="5">
    <location>
        <begin position="78"/>
        <end position="97"/>
    </location>
</feature>
<feature type="signal peptide" evidence="6">
    <location>
        <begin position="1"/>
        <end position="19"/>
    </location>
</feature>
<keyword evidence="10" id="KW-1185">Reference proteome</keyword>
<dbReference type="EMBL" id="CAXDID020000619">
    <property type="protein sequence ID" value="CAL6106854.1"/>
    <property type="molecule type" value="Genomic_DNA"/>
</dbReference>
<reference evidence="8" key="1">
    <citation type="submission" date="2023-06" db="EMBL/GenBank/DDBJ databases">
        <authorList>
            <person name="Kurt Z."/>
        </authorList>
    </citation>
    <scope>NUCLEOTIDE SEQUENCE</scope>
</reference>
<reference evidence="9 10" key="2">
    <citation type="submission" date="2024-07" db="EMBL/GenBank/DDBJ databases">
        <authorList>
            <person name="Akdeniz Z."/>
        </authorList>
    </citation>
    <scope>NUCLEOTIDE SEQUENCE [LARGE SCALE GENOMIC DNA]</scope>
</reference>
<feature type="transmembrane region" description="Helical" evidence="5">
    <location>
        <begin position="168"/>
        <end position="188"/>
    </location>
</feature>
<gene>
    <name evidence="8" type="ORF">HINF_LOCUS12212</name>
    <name evidence="9" type="ORF">HINF_LOCUS74017</name>
</gene>
<dbReference type="InterPro" id="IPR020846">
    <property type="entry name" value="MFS_dom"/>
</dbReference>
<comment type="caution">
    <text evidence="8">The sequence shown here is derived from an EMBL/GenBank/DDBJ whole genome shotgun (WGS) entry which is preliminary data.</text>
</comment>